<keyword evidence="3" id="KW-1185">Reference proteome</keyword>
<proteinExistence type="predicted"/>
<feature type="region of interest" description="Disordered" evidence="1">
    <location>
        <begin position="380"/>
        <end position="402"/>
    </location>
</feature>
<feature type="region of interest" description="Disordered" evidence="1">
    <location>
        <begin position="105"/>
        <end position="139"/>
    </location>
</feature>
<name>A0A6A6QIH4_9PEZI</name>
<sequence>MKNPSRLFRVVKTQSNPTVDLTRFRIPKRCRSNVSASKSLIHTSFADGFEGAELNMLPKLPRRIRRRPRPTNGSTLVLVKGLLPAPCFASLKQDHTLVMGITDSTPAERLDEEQPRNETGLEKQNNTTSQGMPACKQVQEQQSSCSVIDEDEIMPEIPDARVMFMEDHTFGDDALGEGEIGGNDADDEGGYQNEDYAEEFEEEVESELDEPLREDGQGFEEETDGAGDDAEDEDESTADEMTEQADEETESGDETVDNAEDTDKFSGDETSKGTETYIDENHVENETLQDQASSSGSTWDGFSEHDAAPREDSILAESGVELAKAMPQNSSQNPEPDDLDDMLCRPGQASRMRSKHQWMEVQDEIQDDEPTDLYGFYQQRKRGSSLPRSHTTPHRQFQDPEESMAALSLDPGGYFANASLQLSVIPETSFPSPHPHQVLHDEPDYSEEQDDVLTELSFPRTKSLAASSSQHSFLSRTSWRRYSTVVVTPSRSLSSLAKVTNTYSGTTSGKPRRTPSLPFVPPFLKEKTFGKHVVADPTSIPSKR</sequence>
<feature type="compositionally biased region" description="Basic and acidic residues" evidence="1">
    <location>
        <begin position="261"/>
        <end position="272"/>
    </location>
</feature>
<dbReference type="EMBL" id="MU004194">
    <property type="protein sequence ID" value="KAF2492021.1"/>
    <property type="molecule type" value="Genomic_DNA"/>
</dbReference>
<protein>
    <submittedName>
        <fullName evidence="2">Uncharacterized protein</fullName>
    </submittedName>
</protein>
<feature type="compositionally biased region" description="Acidic residues" evidence="1">
    <location>
        <begin position="217"/>
        <end position="260"/>
    </location>
</feature>
<feature type="region of interest" description="Disordered" evidence="1">
    <location>
        <begin position="171"/>
        <end position="360"/>
    </location>
</feature>
<dbReference type="OrthoDB" id="10497659at2759"/>
<reference evidence="2" key="1">
    <citation type="journal article" date="2020" name="Stud. Mycol.">
        <title>101 Dothideomycetes genomes: a test case for predicting lifestyles and emergence of pathogens.</title>
        <authorList>
            <person name="Haridas S."/>
            <person name="Albert R."/>
            <person name="Binder M."/>
            <person name="Bloem J."/>
            <person name="Labutti K."/>
            <person name="Salamov A."/>
            <person name="Andreopoulos B."/>
            <person name="Baker S."/>
            <person name="Barry K."/>
            <person name="Bills G."/>
            <person name="Bluhm B."/>
            <person name="Cannon C."/>
            <person name="Castanera R."/>
            <person name="Culley D."/>
            <person name="Daum C."/>
            <person name="Ezra D."/>
            <person name="Gonzalez J."/>
            <person name="Henrissat B."/>
            <person name="Kuo A."/>
            <person name="Liang C."/>
            <person name="Lipzen A."/>
            <person name="Lutzoni F."/>
            <person name="Magnuson J."/>
            <person name="Mondo S."/>
            <person name="Nolan M."/>
            <person name="Ohm R."/>
            <person name="Pangilinan J."/>
            <person name="Park H.-J."/>
            <person name="Ramirez L."/>
            <person name="Alfaro M."/>
            <person name="Sun H."/>
            <person name="Tritt A."/>
            <person name="Yoshinaga Y."/>
            <person name="Zwiers L.-H."/>
            <person name="Turgeon B."/>
            <person name="Goodwin S."/>
            <person name="Spatafora J."/>
            <person name="Crous P."/>
            <person name="Grigoriev I."/>
        </authorList>
    </citation>
    <scope>NUCLEOTIDE SEQUENCE</scope>
    <source>
        <strain evidence="2">CBS 269.34</strain>
    </source>
</reference>
<feature type="compositionally biased region" description="Basic and acidic residues" evidence="1">
    <location>
        <begin position="106"/>
        <end position="121"/>
    </location>
</feature>
<feature type="compositionally biased region" description="Basic and acidic residues" evidence="1">
    <location>
        <begin position="302"/>
        <end position="313"/>
    </location>
</feature>
<organism evidence="2 3">
    <name type="scientific">Lophium mytilinum</name>
    <dbReference type="NCBI Taxonomy" id="390894"/>
    <lineage>
        <taxon>Eukaryota</taxon>
        <taxon>Fungi</taxon>
        <taxon>Dikarya</taxon>
        <taxon>Ascomycota</taxon>
        <taxon>Pezizomycotina</taxon>
        <taxon>Dothideomycetes</taxon>
        <taxon>Pleosporomycetidae</taxon>
        <taxon>Mytilinidiales</taxon>
        <taxon>Mytilinidiaceae</taxon>
        <taxon>Lophium</taxon>
    </lineage>
</organism>
<feature type="compositionally biased region" description="Polar residues" evidence="1">
    <location>
        <begin position="122"/>
        <end position="131"/>
    </location>
</feature>
<feature type="compositionally biased region" description="Acidic residues" evidence="1">
    <location>
        <begin position="184"/>
        <end position="209"/>
    </location>
</feature>
<feature type="region of interest" description="Disordered" evidence="1">
    <location>
        <begin position="502"/>
        <end position="521"/>
    </location>
</feature>
<evidence type="ECO:0000313" key="3">
    <source>
        <dbReference type="Proteomes" id="UP000799750"/>
    </source>
</evidence>
<gene>
    <name evidence="2" type="ORF">BU16DRAFT_101447</name>
</gene>
<accession>A0A6A6QIH4</accession>
<feature type="compositionally biased region" description="Polar residues" evidence="1">
    <location>
        <begin position="286"/>
        <end position="300"/>
    </location>
</feature>
<evidence type="ECO:0000313" key="2">
    <source>
        <dbReference type="EMBL" id="KAF2492021.1"/>
    </source>
</evidence>
<dbReference type="AlphaFoldDB" id="A0A6A6QIH4"/>
<dbReference type="Proteomes" id="UP000799750">
    <property type="component" value="Unassembled WGS sequence"/>
</dbReference>
<evidence type="ECO:0000256" key="1">
    <source>
        <dbReference type="SAM" id="MobiDB-lite"/>
    </source>
</evidence>